<dbReference type="SUPFAM" id="SSF51182">
    <property type="entry name" value="RmlC-like cupins"/>
    <property type="match status" value="1"/>
</dbReference>
<dbReference type="STRING" id="67331.SAMN04490357_6773"/>
<organism evidence="3 4">
    <name type="scientific">Streptomyces misionensis</name>
    <dbReference type="NCBI Taxonomy" id="67331"/>
    <lineage>
        <taxon>Bacteria</taxon>
        <taxon>Bacillati</taxon>
        <taxon>Actinomycetota</taxon>
        <taxon>Actinomycetes</taxon>
        <taxon>Kitasatosporales</taxon>
        <taxon>Streptomycetaceae</taxon>
        <taxon>Streptomyces</taxon>
    </lineage>
</organism>
<proteinExistence type="predicted"/>
<gene>
    <name evidence="3" type="ORF">SAMN04490357_6773</name>
</gene>
<dbReference type="PANTHER" id="PTHR43698:SF1">
    <property type="entry name" value="BLL4564 PROTEIN"/>
    <property type="match status" value="1"/>
</dbReference>
<feature type="region of interest" description="Disordered" evidence="1">
    <location>
        <begin position="1"/>
        <end position="22"/>
    </location>
</feature>
<dbReference type="InterPro" id="IPR047263">
    <property type="entry name" value="HNL-like_cupin"/>
</dbReference>
<dbReference type="AlphaFoldDB" id="A0A1H5FR02"/>
<protein>
    <submittedName>
        <fullName evidence="3">Cupin domain protein</fullName>
    </submittedName>
</protein>
<dbReference type="PANTHER" id="PTHR43698">
    <property type="entry name" value="RIBD C-TERMINAL DOMAIN CONTAINING PROTEIN"/>
    <property type="match status" value="1"/>
</dbReference>
<dbReference type="InterPro" id="IPR014710">
    <property type="entry name" value="RmlC-like_jellyroll"/>
</dbReference>
<evidence type="ECO:0000259" key="2">
    <source>
        <dbReference type="Pfam" id="PF07883"/>
    </source>
</evidence>
<evidence type="ECO:0000313" key="3">
    <source>
        <dbReference type="EMBL" id="SEE05863.1"/>
    </source>
</evidence>
<dbReference type="EMBL" id="FNTD01000004">
    <property type="protein sequence ID" value="SEE05863.1"/>
    <property type="molecule type" value="Genomic_DNA"/>
</dbReference>
<evidence type="ECO:0000313" key="4">
    <source>
        <dbReference type="Proteomes" id="UP000182375"/>
    </source>
</evidence>
<accession>A0A1H5FR02</accession>
<dbReference type="InterPro" id="IPR013096">
    <property type="entry name" value="Cupin_2"/>
</dbReference>
<dbReference type="Pfam" id="PF07883">
    <property type="entry name" value="Cupin_2"/>
    <property type="match status" value="1"/>
</dbReference>
<dbReference type="InterPro" id="IPR011051">
    <property type="entry name" value="RmlC_Cupin_sf"/>
</dbReference>
<dbReference type="Proteomes" id="UP000182375">
    <property type="component" value="Unassembled WGS sequence"/>
</dbReference>
<name>A0A1H5FR02_9ACTN</name>
<sequence length="161" mass="17058">MARAAGTAPVARPPWTRPDPAKDTFMQHVTDTVTVKAPAERFTGDVYLDPVETPAEPARLASALVRFTPGARTNWHSHLNGQTLYVTEGVGLVGTRDGKVVRVRAGQVVRCPAGEEHWHGATGTTLMAHVAMVVGADGTDGTTWLEPVTDEQYSAAGDGEG</sequence>
<reference evidence="3 4" key="1">
    <citation type="submission" date="2016-10" db="EMBL/GenBank/DDBJ databases">
        <authorList>
            <person name="de Groot N.N."/>
        </authorList>
    </citation>
    <scope>NUCLEOTIDE SEQUENCE [LARGE SCALE GENOMIC DNA]</scope>
    <source>
        <strain evidence="3 4">DSM 40306</strain>
    </source>
</reference>
<evidence type="ECO:0000256" key="1">
    <source>
        <dbReference type="SAM" id="MobiDB-lite"/>
    </source>
</evidence>
<dbReference type="Gene3D" id="2.60.120.10">
    <property type="entry name" value="Jelly Rolls"/>
    <property type="match status" value="1"/>
</dbReference>
<dbReference type="CDD" id="cd02233">
    <property type="entry name" value="cupin_HNL-like"/>
    <property type="match status" value="1"/>
</dbReference>
<feature type="domain" description="Cupin type-2" evidence="2">
    <location>
        <begin position="64"/>
        <end position="132"/>
    </location>
</feature>